<keyword evidence="2" id="KW-1185">Reference proteome</keyword>
<dbReference type="CDD" id="cd02440">
    <property type="entry name" value="AdoMet_MTases"/>
    <property type="match status" value="1"/>
</dbReference>
<evidence type="ECO:0000313" key="1">
    <source>
        <dbReference type="EMBL" id="RYO83839.1"/>
    </source>
</evidence>
<protein>
    <recommendedName>
        <fullName evidence="3">FAM86 N-terminal domain-containing protein</fullName>
    </recommendedName>
</protein>
<dbReference type="Gene3D" id="3.40.50.150">
    <property type="entry name" value="Vaccinia Virus protein VP39"/>
    <property type="match status" value="1"/>
</dbReference>
<name>A0ABY0H3E3_9PEZI</name>
<dbReference type="SUPFAM" id="SSF53335">
    <property type="entry name" value="S-adenosyl-L-methionine-dependent methyltransferases"/>
    <property type="match status" value="1"/>
</dbReference>
<dbReference type="EMBL" id="QJNS01000179">
    <property type="protein sequence ID" value="RYO83839.1"/>
    <property type="molecule type" value="Genomic_DNA"/>
</dbReference>
<dbReference type="PANTHER" id="PTHR14614:SF130">
    <property type="entry name" value="PROTEIN-LYSINE N-METHYLTRANSFERASE EEF2KMT"/>
    <property type="match status" value="1"/>
</dbReference>
<proteinExistence type="predicted"/>
<gene>
    <name evidence="1" type="ORF">DL762_005945</name>
</gene>
<sequence length="346" mass="38625">MTESDVDPSLLLFRRQYLQLFEPDFLAWPAQKLIRSADAQTWLYKRLFDESRNPRLPPSGYQIRVLEALLSRIQRAISNGEGDGVSERLMSRLVSLRDSWLEATQEKSDSYVTFTCIPENGRLDQDASSEPTVTLLERRYLISGSRVTGFRTWEGSLHLASYLLTETGKKLVKGKGILELGAGTGLLSILCAKHLEARHVTATDGDKGVVEALKKNIVLNGLGSNQHVVARTLNWGDDLEATWVEQDCKARPYDVVIGADITYDKVAIKALVMTIHQLFELRPGLRVLIGGVVRNVNTFESFRSECLSRRFSVEELGFQAKPMRQQNALFYAAAVPIKILSVSGPG</sequence>
<dbReference type="InterPro" id="IPR019410">
    <property type="entry name" value="Methyltransf_16"/>
</dbReference>
<comment type="caution">
    <text evidence="1">The sequence shown here is derived from an EMBL/GenBank/DDBJ whole genome shotgun (WGS) entry which is preliminary data.</text>
</comment>
<organism evidence="1 2">
    <name type="scientific">Monosporascus cannonballus</name>
    <dbReference type="NCBI Taxonomy" id="155416"/>
    <lineage>
        <taxon>Eukaryota</taxon>
        <taxon>Fungi</taxon>
        <taxon>Dikarya</taxon>
        <taxon>Ascomycota</taxon>
        <taxon>Pezizomycotina</taxon>
        <taxon>Sordariomycetes</taxon>
        <taxon>Xylariomycetidae</taxon>
        <taxon>Xylariales</taxon>
        <taxon>Xylariales incertae sedis</taxon>
        <taxon>Monosporascus</taxon>
    </lineage>
</organism>
<reference evidence="1 2" key="1">
    <citation type="submission" date="2018-06" db="EMBL/GenBank/DDBJ databases">
        <title>Complete Genomes of Monosporascus.</title>
        <authorList>
            <person name="Robinson A.J."/>
            <person name="Natvig D.O."/>
        </authorList>
    </citation>
    <scope>NUCLEOTIDE SEQUENCE [LARGE SCALE GENOMIC DNA]</scope>
    <source>
        <strain evidence="1 2">CBS 609.92</strain>
    </source>
</reference>
<dbReference type="Proteomes" id="UP000294003">
    <property type="component" value="Unassembled WGS sequence"/>
</dbReference>
<dbReference type="PANTHER" id="PTHR14614">
    <property type="entry name" value="HEPATOCELLULAR CARCINOMA-ASSOCIATED ANTIGEN"/>
    <property type="match status" value="1"/>
</dbReference>
<evidence type="ECO:0000313" key="2">
    <source>
        <dbReference type="Proteomes" id="UP000294003"/>
    </source>
</evidence>
<evidence type="ECO:0008006" key="3">
    <source>
        <dbReference type="Google" id="ProtNLM"/>
    </source>
</evidence>
<dbReference type="InterPro" id="IPR029063">
    <property type="entry name" value="SAM-dependent_MTases_sf"/>
</dbReference>
<accession>A0ABY0H3E3</accession>
<dbReference type="Pfam" id="PF10294">
    <property type="entry name" value="Methyltransf_16"/>
    <property type="match status" value="1"/>
</dbReference>